<accession>A0ABW1S924</accession>
<evidence type="ECO:0000313" key="1">
    <source>
        <dbReference type="EMBL" id="MFC6197736.1"/>
    </source>
</evidence>
<reference evidence="2" key="1">
    <citation type="journal article" date="2019" name="Int. J. Syst. Evol. Microbiol.">
        <title>The Global Catalogue of Microorganisms (GCM) 10K type strain sequencing project: providing services to taxonomists for standard genome sequencing and annotation.</title>
        <authorList>
            <consortium name="The Broad Institute Genomics Platform"/>
            <consortium name="The Broad Institute Genome Sequencing Center for Infectious Disease"/>
            <person name="Wu L."/>
            <person name="Ma J."/>
        </authorList>
    </citation>
    <scope>NUCLEOTIDE SEQUENCE [LARGE SCALE GENOMIC DNA]</scope>
    <source>
        <strain evidence="2">CGMCC-1.15741</strain>
    </source>
</reference>
<proteinExistence type="predicted"/>
<dbReference type="EMBL" id="JBHSSW010000005">
    <property type="protein sequence ID" value="MFC6197736.1"/>
    <property type="molecule type" value="Genomic_DNA"/>
</dbReference>
<evidence type="ECO:0008006" key="3">
    <source>
        <dbReference type="Google" id="ProtNLM"/>
    </source>
</evidence>
<protein>
    <recommendedName>
        <fullName evidence="3">DUF2383 domain-containing protein</fullName>
    </recommendedName>
</protein>
<dbReference type="Proteomes" id="UP001596303">
    <property type="component" value="Unassembled WGS sequence"/>
</dbReference>
<name>A0ABW1S924_9PROT</name>
<organism evidence="1 2">
    <name type="scientific">Ponticaulis profundi</name>
    <dbReference type="NCBI Taxonomy" id="2665222"/>
    <lineage>
        <taxon>Bacteria</taxon>
        <taxon>Pseudomonadati</taxon>
        <taxon>Pseudomonadota</taxon>
        <taxon>Alphaproteobacteria</taxon>
        <taxon>Hyphomonadales</taxon>
        <taxon>Hyphomonadaceae</taxon>
        <taxon>Ponticaulis</taxon>
    </lineage>
</organism>
<comment type="caution">
    <text evidence="1">The sequence shown here is derived from an EMBL/GenBank/DDBJ whole genome shotgun (WGS) entry which is preliminary data.</text>
</comment>
<gene>
    <name evidence="1" type="ORF">ACFQDM_06580</name>
</gene>
<keyword evidence="2" id="KW-1185">Reference proteome</keyword>
<evidence type="ECO:0000313" key="2">
    <source>
        <dbReference type="Proteomes" id="UP001596303"/>
    </source>
</evidence>
<dbReference type="RefSeq" id="WP_377377055.1">
    <property type="nucleotide sequence ID" value="NZ_JBHSSW010000005.1"/>
</dbReference>
<sequence length="134" mass="15034">MTAATKDRLEDVYGLLKRHEKSLASVAVSGFRTESDIFCELLSDTRALALEVENMLEQSEIDTARIEIPSSKHAVTPGMLIRQRQDFRHAYDTAIQQYPRGSETREKLEKQRLKLDGSGQQKLELLCAAVVGGQ</sequence>